<evidence type="ECO:0000256" key="2">
    <source>
        <dbReference type="RuleBase" id="RU102079"/>
    </source>
</evidence>
<dbReference type="PANTHER" id="PTHR11346">
    <property type="entry name" value="GALECTIN"/>
    <property type="match status" value="1"/>
</dbReference>
<dbReference type="CDD" id="cd00070">
    <property type="entry name" value="GLECT"/>
    <property type="match status" value="1"/>
</dbReference>
<dbReference type="Proteomes" id="UP000823872">
    <property type="component" value="Chromosome B4"/>
</dbReference>
<gene>
    <name evidence="4" type="primary">LGALS2</name>
</gene>
<name>A0ABI7ZGE9_FELCA</name>
<accession>A0ABI7ZGE9</accession>
<dbReference type="GeneTree" id="ENSGT00940000155025"/>
<dbReference type="PROSITE" id="PS51304">
    <property type="entry name" value="GALECTIN"/>
    <property type="match status" value="1"/>
</dbReference>
<keyword evidence="5" id="KW-1185">Reference proteome</keyword>
<reference evidence="4 5" key="1">
    <citation type="submission" date="2021-02" db="EMBL/GenBank/DDBJ databases">
        <title>Safari Cat Assemblies.</title>
        <authorList>
            <person name="Bredemeyer K.R."/>
            <person name="Murphy W.J."/>
        </authorList>
    </citation>
    <scope>NUCLEOTIDE SEQUENCE [LARGE SCALE GENOMIC DNA]</scope>
</reference>
<dbReference type="InterPro" id="IPR044156">
    <property type="entry name" value="Galectin-like"/>
</dbReference>
<dbReference type="SMART" id="SM00908">
    <property type="entry name" value="Gal-bind_lectin"/>
    <property type="match status" value="1"/>
</dbReference>
<dbReference type="SMART" id="SM00276">
    <property type="entry name" value="GLECT"/>
    <property type="match status" value="1"/>
</dbReference>
<dbReference type="SUPFAM" id="SSF49899">
    <property type="entry name" value="Concanavalin A-like lectins/glucanases"/>
    <property type="match status" value="1"/>
</dbReference>
<evidence type="ECO:0000313" key="5">
    <source>
        <dbReference type="Proteomes" id="UP000823872"/>
    </source>
</evidence>
<reference evidence="4" key="3">
    <citation type="submission" date="2025-09" db="UniProtKB">
        <authorList>
            <consortium name="Ensembl"/>
        </authorList>
    </citation>
    <scope>IDENTIFICATION</scope>
    <source>
        <strain evidence="4">breed Abyssinian</strain>
    </source>
</reference>
<dbReference type="PANTHER" id="PTHR11346:SF104">
    <property type="entry name" value="GALECTIN-2"/>
    <property type="match status" value="1"/>
</dbReference>
<organism evidence="4 5">
    <name type="scientific">Felis catus</name>
    <name type="common">Cat</name>
    <name type="synonym">Felis silvestris catus</name>
    <dbReference type="NCBI Taxonomy" id="9685"/>
    <lineage>
        <taxon>Eukaryota</taxon>
        <taxon>Metazoa</taxon>
        <taxon>Chordata</taxon>
        <taxon>Craniata</taxon>
        <taxon>Vertebrata</taxon>
        <taxon>Euteleostomi</taxon>
        <taxon>Mammalia</taxon>
        <taxon>Eutheria</taxon>
        <taxon>Laurasiatheria</taxon>
        <taxon>Carnivora</taxon>
        <taxon>Feliformia</taxon>
        <taxon>Felidae</taxon>
        <taxon>Felinae</taxon>
        <taxon>Felis</taxon>
    </lineage>
</organism>
<evidence type="ECO:0000313" key="4">
    <source>
        <dbReference type="Ensembl" id="ENSFCTP00005046102.1"/>
    </source>
</evidence>
<evidence type="ECO:0000256" key="1">
    <source>
        <dbReference type="ARBA" id="ARBA00022734"/>
    </source>
</evidence>
<dbReference type="InterPro" id="IPR001079">
    <property type="entry name" value="Galectin_CRD"/>
</dbReference>
<reference evidence="4" key="2">
    <citation type="submission" date="2025-08" db="UniProtKB">
        <authorList>
            <consortium name="Ensembl"/>
        </authorList>
    </citation>
    <scope>IDENTIFICATION</scope>
    <source>
        <strain evidence="4">breed Abyssinian</strain>
    </source>
</reference>
<dbReference type="Gene3D" id="2.60.120.200">
    <property type="match status" value="1"/>
</dbReference>
<dbReference type="Ensembl" id="ENSFCTT00005063279.1">
    <property type="protein sequence ID" value="ENSFCTP00005046102.1"/>
    <property type="gene ID" value="ENSFCTG00005022078.1"/>
</dbReference>
<keyword evidence="1 2" id="KW-0430">Lectin</keyword>
<dbReference type="InterPro" id="IPR013320">
    <property type="entry name" value="ConA-like_dom_sf"/>
</dbReference>
<proteinExistence type="predicted"/>
<sequence length="137" mass="15272">RRWVPRTPEIVTISHPPVESRSPCAEWNDAPVLSPSRFALNLGQGPSKVDLHFNPRFCESVIVCNSLDGTWGEEQKEGHMCFSPGSEVKFTVTFDNDGFKVKLSDGHQLTFPNRMGHSHLSYLSIQGGLSITSFKID</sequence>
<dbReference type="Pfam" id="PF00337">
    <property type="entry name" value="Gal-bind_lectin"/>
    <property type="match status" value="1"/>
</dbReference>
<feature type="domain" description="Galectin" evidence="3">
    <location>
        <begin position="1"/>
        <end position="137"/>
    </location>
</feature>
<evidence type="ECO:0000259" key="3">
    <source>
        <dbReference type="PROSITE" id="PS51304"/>
    </source>
</evidence>
<protein>
    <recommendedName>
        <fullName evidence="2">Galectin</fullName>
    </recommendedName>
</protein>